<evidence type="ECO:0000256" key="1">
    <source>
        <dbReference type="ARBA" id="ARBA00022553"/>
    </source>
</evidence>
<gene>
    <name evidence="6" type="ORF">ACE1CC_26205</name>
</gene>
<name>A0ABV4XC29_9CYAN</name>
<dbReference type="InterPro" id="IPR000792">
    <property type="entry name" value="Tscrpt_reg_LuxR_C"/>
</dbReference>
<dbReference type="InterPro" id="IPR001789">
    <property type="entry name" value="Sig_transdc_resp-reg_receiver"/>
</dbReference>
<evidence type="ECO:0000313" key="6">
    <source>
        <dbReference type="EMBL" id="MFB2880355.1"/>
    </source>
</evidence>
<reference evidence="6 7" key="1">
    <citation type="submission" date="2024-09" db="EMBL/GenBank/DDBJ databases">
        <title>Floridaenema gen nov. (Aerosakkonemataceae, Aerosakkonematales ord. nov., Cyanobacteria) from benthic tropical and subtropical fresh waters, with the description of four new species.</title>
        <authorList>
            <person name="Moretto J.A."/>
            <person name="Berthold D.E."/>
            <person name="Lefler F.W."/>
            <person name="Huang I.-S."/>
            <person name="Laughinghouse H. IV."/>
        </authorList>
    </citation>
    <scope>NUCLEOTIDE SEQUENCE [LARGE SCALE GENOMIC DNA]</scope>
    <source>
        <strain evidence="6 7">BLCC-F46</strain>
    </source>
</reference>
<keyword evidence="2" id="KW-0238">DNA-binding</keyword>
<dbReference type="PROSITE" id="PS50110">
    <property type="entry name" value="RESPONSE_REGULATORY"/>
    <property type="match status" value="1"/>
</dbReference>
<feature type="domain" description="Response regulatory" evidence="5">
    <location>
        <begin position="7"/>
        <end position="123"/>
    </location>
</feature>
<dbReference type="InterPro" id="IPR039420">
    <property type="entry name" value="WalR-like"/>
</dbReference>
<dbReference type="PROSITE" id="PS50043">
    <property type="entry name" value="HTH_LUXR_2"/>
    <property type="match status" value="1"/>
</dbReference>
<evidence type="ECO:0000259" key="4">
    <source>
        <dbReference type="PROSITE" id="PS50043"/>
    </source>
</evidence>
<dbReference type="CDD" id="cd17535">
    <property type="entry name" value="REC_NarL-like"/>
    <property type="match status" value="1"/>
</dbReference>
<dbReference type="Pfam" id="PF00196">
    <property type="entry name" value="GerE"/>
    <property type="match status" value="1"/>
</dbReference>
<evidence type="ECO:0000259" key="5">
    <source>
        <dbReference type="PROSITE" id="PS50110"/>
    </source>
</evidence>
<dbReference type="InterPro" id="IPR058245">
    <property type="entry name" value="NreC/VraR/RcsB-like_REC"/>
</dbReference>
<keyword evidence="1 3" id="KW-0597">Phosphoprotein</keyword>
<dbReference type="Gene3D" id="3.40.50.2300">
    <property type="match status" value="1"/>
</dbReference>
<dbReference type="Pfam" id="PF00072">
    <property type="entry name" value="Response_reg"/>
    <property type="match status" value="1"/>
</dbReference>
<feature type="modified residue" description="4-aspartylphosphate" evidence="3">
    <location>
        <position position="58"/>
    </location>
</feature>
<comment type="caution">
    <text evidence="6">The sequence shown here is derived from an EMBL/GenBank/DDBJ whole genome shotgun (WGS) entry which is preliminary data.</text>
</comment>
<dbReference type="RefSeq" id="WP_413273371.1">
    <property type="nucleotide sequence ID" value="NZ_JBHFNQ010000201.1"/>
</dbReference>
<evidence type="ECO:0000313" key="7">
    <source>
        <dbReference type="Proteomes" id="UP001576774"/>
    </source>
</evidence>
<keyword evidence="7" id="KW-1185">Reference proteome</keyword>
<evidence type="ECO:0000256" key="3">
    <source>
        <dbReference type="PROSITE-ProRule" id="PRU00169"/>
    </source>
</evidence>
<dbReference type="PANTHER" id="PTHR43214">
    <property type="entry name" value="TWO-COMPONENT RESPONSE REGULATOR"/>
    <property type="match status" value="1"/>
</dbReference>
<protein>
    <submittedName>
        <fullName evidence="6">Response regulator</fullName>
    </submittedName>
</protein>
<organism evidence="6 7">
    <name type="scientific">Floridaenema aerugineum BLCC-F46</name>
    <dbReference type="NCBI Taxonomy" id="3153654"/>
    <lineage>
        <taxon>Bacteria</taxon>
        <taxon>Bacillati</taxon>
        <taxon>Cyanobacteriota</taxon>
        <taxon>Cyanophyceae</taxon>
        <taxon>Oscillatoriophycideae</taxon>
        <taxon>Aerosakkonematales</taxon>
        <taxon>Aerosakkonemataceae</taxon>
        <taxon>Floridanema</taxon>
        <taxon>Floridanema aerugineum</taxon>
    </lineage>
</organism>
<dbReference type="SMART" id="SM00448">
    <property type="entry name" value="REC"/>
    <property type="match status" value="1"/>
</dbReference>
<dbReference type="InterPro" id="IPR016032">
    <property type="entry name" value="Sig_transdc_resp-reg_C-effctor"/>
</dbReference>
<sequence>MKPAPLRILLVEDDELFRLGLFMRLQQEPGIEIVAQATDGETAVELANQYPLDVVLLDVGLPGIGGVEACRRIKEQHSQLPVLVLTSHSQKPLIERLIAAGAQGYCLKGIEAEVLILALRSVAAGASWWDQTVTAEIRAAFAANPPSDAKSSEALINPLTRREQEILALIAAGKSNQEIAELLYITIGTVRVHVHAILQKLEVRDRTQAAVLAIQKDLVAAELLPNH</sequence>
<dbReference type="CDD" id="cd06170">
    <property type="entry name" value="LuxR_C_like"/>
    <property type="match status" value="1"/>
</dbReference>
<dbReference type="PROSITE" id="PS00622">
    <property type="entry name" value="HTH_LUXR_1"/>
    <property type="match status" value="1"/>
</dbReference>
<dbReference type="PRINTS" id="PR00038">
    <property type="entry name" value="HTHLUXR"/>
</dbReference>
<dbReference type="SUPFAM" id="SSF46894">
    <property type="entry name" value="C-terminal effector domain of the bipartite response regulators"/>
    <property type="match status" value="1"/>
</dbReference>
<accession>A0ABV4XC29</accession>
<dbReference type="SMART" id="SM00421">
    <property type="entry name" value="HTH_LUXR"/>
    <property type="match status" value="1"/>
</dbReference>
<dbReference type="EMBL" id="JBHFNQ010000201">
    <property type="protein sequence ID" value="MFB2880355.1"/>
    <property type="molecule type" value="Genomic_DNA"/>
</dbReference>
<dbReference type="Proteomes" id="UP001576774">
    <property type="component" value="Unassembled WGS sequence"/>
</dbReference>
<proteinExistence type="predicted"/>
<evidence type="ECO:0000256" key="2">
    <source>
        <dbReference type="ARBA" id="ARBA00023125"/>
    </source>
</evidence>
<dbReference type="InterPro" id="IPR011006">
    <property type="entry name" value="CheY-like_superfamily"/>
</dbReference>
<dbReference type="SUPFAM" id="SSF52172">
    <property type="entry name" value="CheY-like"/>
    <property type="match status" value="1"/>
</dbReference>
<feature type="domain" description="HTH luxR-type" evidence="4">
    <location>
        <begin position="152"/>
        <end position="217"/>
    </location>
</feature>